<feature type="domain" description="Secretion system C-terminal sorting" evidence="1">
    <location>
        <begin position="1018"/>
        <end position="1092"/>
    </location>
</feature>
<dbReference type="NCBIfam" id="TIGR04183">
    <property type="entry name" value="Por_Secre_tail"/>
    <property type="match status" value="1"/>
</dbReference>
<dbReference type="EMBL" id="BHXQ01000001">
    <property type="protein sequence ID" value="GCC50586.1"/>
    <property type="molecule type" value="Genomic_DNA"/>
</dbReference>
<name>A0A401U708_9BACT</name>
<dbReference type="Pfam" id="PF18962">
    <property type="entry name" value="Por_Secre_tail"/>
    <property type="match status" value="1"/>
</dbReference>
<protein>
    <recommendedName>
        <fullName evidence="1">Secretion system C-terminal sorting domain-containing protein</fullName>
    </recommendedName>
</protein>
<organism evidence="2 3">
    <name type="scientific">Chryseotalea sanaruensis</name>
    <dbReference type="NCBI Taxonomy" id="2482724"/>
    <lineage>
        <taxon>Bacteria</taxon>
        <taxon>Pseudomonadati</taxon>
        <taxon>Bacteroidota</taxon>
        <taxon>Cytophagia</taxon>
        <taxon>Cytophagales</taxon>
        <taxon>Chryseotaleaceae</taxon>
        <taxon>Chryseotalea</taxon>
    </lineage>
</organism>
<sequence>MPNGSNLWSNATTSPDFSASNISLRPTHIITISTPITLDQTGLNSGAVLIVNDGVSVTINDGAGTDLLIFSGASLHLLGESHLQGLGSVFLGGDLYSYSTNPTGAITAGIAATGNLRTTGRTWTSSTVIHYEGNGKQFIGSGHPSTTGVTTIINNSFGVEVNNTASTSLVMNGNLSILSGQLLVIQDNLNMGSGTTITINGGSLDFLNTSSSRVHTIRNLTLLSGSMTTSTLNGNSGLSLFVYGDINLQGGQYSMVSNVANNGLVIYGDISGTSLITSSGNFNSVNIYGSGILSAPFPFSTNSTIRQLTINRSGSVLIIPNQITFRNVTLLNGSIDCNADQIIQGSLEMASGTSLDFSDLSIQIGSAINNTQTGGLLVSNSNSVLTLNGGTTNSSTLNFDPGSVLNTLIVNRFGTVNFGSPILITNRLDLLDGTLSNTGGSLSFSNGVLFTRNSQASFTGNAPTGGPYNLIYTGTNLTAGQEALGTINNLTSNLSSTLTLSSALSIQGALTVNSGFFTAGSNAISATSLSNTGTFNAPSSTLTLSGDLSSSGTFNLGTADLVLTGTANQSISTINVNQFNDITLTKTAGTVSMNSSQSLRGVLTVSNGATFDADGVTNTSIFTLLSIGDTSGSDASIAQLGAGASVVGNVSVQRLWGAEDNDFRYISSPVTNGTVQQLRDAGIFINGYPGTDFPCGGLCNNDNANLSSYNESIAGAFNNGYTGYPGPSGDASAILLPGIGYNLFMWDGTSPTLWTATGTINQGSIPLTVTHTVSSPVQPTADGWNLVGNPYPSSIVWDEDPSHWTTDPGIDPVIWLYDEVAELWRSYNRETQTGSGFDGTIATGQAFWVYADNSQQNHTMIIHEGAKTSISGNYYRKASPEVPVLTVSLKQNDIVDEAYILEKNGRHSLKMSSGKERMSLAIQGADDSKLAYYITDRTENEIPLSVEVRDAGLYSLSFSSNVSQSYFLVDKMNNMVVPASQEYVFAISTANTKMKDRFFLTTTPMMSSLEPEKISIAVFPNPVEEELTVEVADENVVSMHLLTVTGEVVKAGKVIQADGISKSQFDVSAMPTGIYMVRVENSNKTVTVHKIIKR</sequence>
<keyword evidence="3" id="KW-1185">Reference proteome</keyword>
<evidence type="ECO:0000313" key="3">
    <source>
        <dbReference type="Proteomes" id="UP000288227"/>
    </source>
</evidence>
<comment type="caution">
    <text evidence="2">The sequence shown here is derived from an EMBL/GenBank/DDBJ whole genome shotgun (WGS) entry which is preliminary data.</text>
</comment>
<evidence type="ECO:0000313" key="2">
    <source>
        <dbReference type="EMBL" id="GCC50586.1"/>
    </source>
</evidence>
<dbReference type="AlphaFoldDB" id="A0A401U708"/>
<accession>A0A401U708</accession>
<dbReference type="InterPro" id="IPR026444">
    <property type="entry name" value="Secre_tail"/>
</dbReference>
<dbReference type="Proteomes" id="UP000288227">
    <property type="component" value="Unassembled WGS sequence"/>
</dbReference>
<reference evidence="2 3" key="1">
    <citation type="submission" date="2018-11" db="EMBL/GenBank/DDBJ databases">
        <title>Chryseotalea sanarue gen. nov., sp., nov., a member of the family Cytophagaceae, isolated from a brackish lake in Hamamatsu Japan.</title>
        <authorList>
            <person name="Maejima Y."/>
            <person name="Iino T."/>
            <person name="Muraguchi Y."/>
            <person name="Fukuda K."/>
            <person name="Ohkuma M."/>
            <person name="Moriuchi R."/>
            <person name="Dohra H."/>
            <person name="Kimbara K."/>
            <person name="Shintani M."/>
        </authorList>
    </citation>
    <scope>NUCLEOTIDE SEQUENCE [LARGE SCALE GENOMIC DNA]</scope>
    <source>
        <strain evidence="2 3">Ys</strain>
    </source>
</reference>
<gene>
    <name evidence="2" type="ORF">SanaruYs_08010</name>
</gene>
<proteinExistence type="predicted"/>
<evidence type="ECO:0000259" key="1">
    <source>
        <dbReference type="Pfam" id="PF18962"/>
    </source>
</evidence>